<protein>
    <recommendedName>
        <fullName evidence="4">N-succinylglutamate 5-semialdehyde dehydrogenase</fullName>
        <ecNumber evidence="4">1.2.1.71</ecNumber>
    </recommendedName>
    <alternativeName>
        <fullName evidence="4">Succinylglutamic semialdehyde dehydrogenase</fullName>
        <shortName evidence="4">SGSD</shortName>
    </alternativeName>
</protein>
<dbReference type="InterPro" id="IPR016163">
    <property type="entry name" value="Ald_DH_C"/>
</dbReference>
<sequence length="485" mass="50854">MSGGLFIDGKWRAGHGAALVSIDPATGEAVWSGATASEADVAEAVAAARKAFPAWADRPRDERIAILRRYKDILVERAAAFAEDLSRETGKALWETKAELASMAGKVDLSIRAYDERTGVTENAMPFGRAVLRHRAHGVMAVLGPFNFPGHLPNGHIVPALLAGDTVVFKPSEETPLAGQLMVEALEAAGVPAGVVNLVQGGREAGQALIAHEIDGLLFTGSAAAGTYFRRYFADRPDVILALELGGNNPLVVWNADDAPEAVAALVVQSAFITTGQRCSCARRLIVPNDASGQAVIEATAALVERLTIGAWNDASEPFMGPLISARAAKAARDVASARPGVSILPLDGVAGLGEAFLKPGLIDVTGVDTPDEELFAPLLQVRRVASFDEAMTAANATRYGLSAGLISNDSALWETFLNRIRAGVVNWNRPTTGAAGSMPFGGLGASGNHRPSAYYAADYCAYPVASFEAQEVADTLNDIKGLRG</sequence>
<feature type="active site" evidence="4">
    <location>
        <position position="279"/>
    </location>
</feature>
<dbReference type="SUPFAM" id="SSF53720">
    <property type="entry name" value="ALDH-like"/>
    <property type="match status" value="1"/>
</dbReference>
<evidence type="ECO:0000313" key="8">
    <source>
        <dbReference type="Proteomes" id="UP000217311"/>
    </source>
</evidence>
<dbReference type="CDD" id="cd07095">
    <property type="entry name" value="ALDH_SGSD_AstD"/>
    <property type="match status" value="1"/>
</dbReference>
<name>A0A290MIJ5_CAUVI</name>
<dbReference type="RefSeq" id="WP_096051086.1">
    <property type="nucleotide sequence ID" value="NZ_CP023315.3"/>
</dbReference>
<feature type="domain" description="Aldehyde dehydrogenase" evidence="6">
    <location>
        <begin position="11"/>
        <end position="459"/>
    </location>
</feature>
<dbReference type="Pfam" id="PF00171">
    <property type="entry name" value="Aldedh"/>
    <property type="match status" value="1"/>
</dbReference>
<feature type="active site" evidence="4 5">
    <location>
        <position position="244"/>
    </location>
</feature>
<keyword evidence="3 4" id="KW-0520">NAD</keyword>
<evidence type="ECO:0000256" key="2">
    <source>
        <dbReference type="ARBA" id="ARBA00023002"/>
    </source>
</evidence>
<dbReference type="InterPro" id="IPR017649">
    <property type="entry name" value="SuccinylGlu_semiald_DH_AstD"/>
</dbReference>
<dbReference type="UniPathway" id="UPA00185">
    <property type="reaction ID" value="UER00282"/>
</dbReference>
<keyword evidence="2 4" id="KW-0560">Oxidoreductase</keyword>
<evidence type="ECO:0000256" key="5">
    <source>
        <dbReference type="PROSITE-ProRule" id="PRU10007"/>
    </source>
</evidence>
<dbReference type="EC" id="1.2.1.71" evidence="4"/>
<dbReference type="FunFam" id="3.40.605.10:FF:000010">
    <property type="entry name" value="N-succinylglutamate 5-semialdehyde dehydrogenase"/>
    <property type="match status" value="1"/>
</dbReference>
<proteinExistence type="inferred from homology"/>
<evidence type="ECO:0000313" key="7">
    <source>
        <dbReference type="EMBL" id="ATC31632.1"/>
    </source>
</evidence>
<dbReference type="PROSITE" id="PS00070">
    <property type="entry name" value="ALDEHYDE_DEHYDR_CYS"/>
    <property type="match status" value="1"/>
</dbReference>
<dbReference type="PANTHER" id="PTHR11699">
    <property type="entry name" value="ALDEHYDE DEHYDROGENASE-RELATED"/>
    <property type="match status" value="1"/>
</dbReference>
<comment type="function">
    <text evidence="4">Catalyzes the NAD-dependent reduction of succinylglutamate semialdehyde into succinylglutamate.</text>
</comment>
<comment type="pathway">
    <text evidence="4">Amino-acid degradation; L-arginine degradation via AST pathway; L-glutamate and succinate from L-arginine: step 4/5.</text>
</comment>
<dbReference type="EMBL" id="CP023315">
    <property type="protein sequence ID" value="ATC31632.1"/>
    <property type="molecule type" value="Genomic_DNA"/>
</dbReference>
<dbReference type="PROSITE" id="PS00687">
    <property type="entry name" value="ALDEHYDE_DEHYDR_GLU"/>
    <property type="match status" value="1"/>
</dbReference>
<feature type="binding site" evidence="4">
    <location>
        <begin position="221"/>
        <end position="226"/>
    </location>
    <ligand>
        <name>NAD(+)</name>
        <dbReference type="ChEBI" id="CHEBI:57540"/>
    </ligand>
</feature>
<evidence type="ECO:0000256" key="3">
    <source>
        <dbReference type="ARBA" id="ARBA00023027"/>
    </source>
</evidence>
<dbReference type="GO" id="GO:0019545">
    <property type="term" value="P:L-arginine catabolic process to succinate"/>
    <property type="evidence" value="ECO:0007669"/>
    <property type="project" value="UniProtKB-UniRule"/>
</dbReference>
<comment type="catalytic activity">
    <reaction evidence="4">
        <text>N-succinyl-L-glutamate 5-semialdehyde + NAD(+) + H2O = N-succinyl-L-glutamate + NADH + 2 H(+)</text>
        <dbReference type="Rhea" id="RHEA:10812"/>
        <dbReference type="ChEBI" id="CHEBI:15377"/>
        <dbReference type="ChEBI" id="CHEBI:15378"/>
        <dbReference type="ChEBI" id="CHEBI:57540"/>
        <dbReference type="ChEBI" id="CHEBI:57945"/>
        <dbReference type="ChEBI" id="CHEBI:58520"/>
        <dbReference type="ChEBI" id="CHEBI:58763"/>
        <dbReference type="EC" id="1.2.1.71"/>
    </reaction>
</comment>
<dbReference type="NCBIfam" id="NF006992">
    <property type="entry name" value="PRK09457.1"/>
    <property type="match status" value="1"/>
</dbReference>
<organism evidence="7 8">
    <name type="scientific">Caulobacter vibrioides</name>
    <name type="common">Caulobacter crescentus</name>
    <dbReference type="NCBI Taxonomy" id="155892"/>
    <lineage>
        <taxon>Bacteria</taxon>
        <taxon>Pseudomonadati</taxon>
        <taxon>Pseudomonadota</taxon>
        <taxon>Alphaproteobacteria</taxon>
        <taxon>Caulobacterales</taxon>
        <taxon>Caulobacteraceae</taxon>
        <taxon>Caulobacter</taxon>
    </lineage>
</organism>
<gene>
    <name evidence="4 7" type="primary">astD</name>
    <name evidence="7" type="ORF">CA606_04270</name>
</gene>
<dbReference type="InterPro" id="IPR016160">
    <property type="entry name" value="Ald_DH_CS_CYS"/>
</dbReference>
<dbReference type="NCBIfam" id="TIGR03240">
    <property type="entry name" value="arg_catab_astD"/>
    <property type="match status" value="1"/>
</dbReference>
<evidence type="ECO:0000256" key="4">
    <source>
        <dbReference type="HAMAP-Rule" id="MF_01174"/>
    </source>
</evidence>
<dbReference type="InterPro" id="IPR015590">
    <property type="entry name" value="Aldehyde_DH_dom"/>
</dbReference>
<dbReference type="HAMAP" id="MF_01174">
    <property type="entry name" value="Aldedh_AstD"/>
    <property type="match status" value="1"/>
</dbReference>
<dbReference type="InterPro" id="IPR029510">
    <property type="entry name" value="Ald_DH_CS_GLU"/>
</dbReference>
<evidence type="ECO:0000259" key="6">
    <source>
        <dbReference type="Pfam" id="PF00171"/>
    </source>
</evidence>
<dbReference type="GO" id="GO:0043824">
    <property type="term" value="F:succinylglutamate-semialdehyde dehydrogenase activity"/>
    <property type="evidence" value="ECO:0007669"/>
    <property type="project" value="UniProtKB-EC"/>
</dbReference>
<accession>A0A290MIJ5</accession>
<comment type="similarity">
    <text evidence="4">Belongs to the aldehyde dehydrogenase family. AstD subfamily.</text>
</comment>
<dbReference type="InterPro" id="IPR016161">
    <property type="entry name" value="Ald_DH/histidinol_DH"/>
</dbReference>
<reference evidence="8" key="1">
    <citation type="submission" date="2017-09" db="EMBL/GenBank/DDBJ databases">
        <title>Genome evolution observed in wild isolates of Caulobacter crescentus.</title>
        <authorList>
            <person name="Ely B."/>
            <person name="Wilson K."/>
            <person name="Scott D."/>
        </authorList>
    </citation>
    <scope>NUCLEOTIDE SEQUENCE [LARGE SCALE GENOMIC DNA]</scope>
    <source>
        <strain evidence="8">CB13b1a</strain>
    </source>
</reference>
<dbReference type="Gene3D" id="3.40.309.10">
    <property type="entry name" value="Aldehyde Dehydrogenase, Chain A, domain 2"/>
    <property type="match status" value="1"/>
</dbReference>
<dbReference type="AlphaFoldDB" id="A0A290MIJ5"/>
<dbReference type="GO" id="GO:0019544">
    <property type="term" value="P:L-arginine catabolic process to L-glutamate"/>
    <property type="evidence" value="ECO:0007669"/>
    <property type="project" value="UniProtKB-UniRule"/>
</dbReference>
<dbReference type="Proteomes" id="UP000217311">
    <property type="component" value="Chromosome"/>
</dbReference>
<dbReference type="InterPro" id="IPR016162">
    <property type="entry name" value="Ald_DH_N"/>
</dbReference>
<evidence type="ECO:0000256" key="1">
    <source>
        <dbReference type="ARBA" id="ARBA00022503"/>
    </source>
</evidence>
<keyword evidence="1 4" id="KW-0056">Arginine metabolism</keyword>
<dbReference type="Gene3D" id="3.40.605.10">
    <property type="entry name" value="Aldehyde Dehydrogenase, Chain A, domain 1"/>
    <property type="match status" value="1"/>
</dbReference>